<accession>K2NK13</accession>
<feature type="compositionally biased region" description="Polar residues" evidence="1">
    <location>
        <begin position="68"/>
        <end position="83"/>
    </location>
</feature>
<feature type="compositionally biased region" description="Polar residues" evidence="1">
    <location>
        <begin position="125"/>
        <end position="139"/>
    </location>
</feature>
<comment type="caution">
    <text evidence="3">The sequence shown here is derived from an EMBL/GenBank/DDBJ whole genome shotgun (WGS) entry which is preliminary data.</text>
</comment>
<dbReference type="AlphaFoldDB" id="K2NK13"/>
<evidence type="ECO:0000313" key="3">
    <source>
        <dbReference type="EMBL" id="EKF29257.1"/>
    </source>
</evidence>
<feature type="compositionally biased region" description="Low complexity" evidence="1">
    <location>
        <begin position="189"/>
        <end position="210"/>
    </location>
</feature>
<gene>
    <name evidence="3" type="ORF">MOQ_006969</name>
</gene>
<dbReference type="InterPro" id="IPR000458">
    <property type="entry name" value="Tryp_mucin"/>
</dbReference>
<evidence type="ECO:0008006" key="5">
    <source>
        <dbReference type="Google" id="ProtNLM"/>
    </source>
</evidence>
<organism evidence="3 4">
    <name type="scientific">Trypanosoma cruzi marinkellei</name>
    <dbReference type="NCBI Taxonomy" id="85056"/>
    <lineage>
        <taxon>Eukaryota</taxon>
        <taxon>Discoba</taxon>
        <taxon>Euglenozoa</taxon>
        <taxon>Kinetoplastea</taxon>
        <taxon>Metakinetoplastina</taxon>
        <taxon>Trypanosomatida</taxon>
        <taxon>Trypanosomatidae</taxon>
        <taxon>Trypanosoma</taxon>
        <taxon>Schizotrypanum</taxon>
    </lineage>
</organism>
<evidence type="ECO:0000313" key="4">
    <source>
        <dbReference type="Proteomes" id="UP000007350"/>
    </source>
</evidence>
<feature type="region of interest" description="Disordered" evidence="1">
    <location>
        <begin position="40"/>
        <end position="217"/>
    </location>
</feature>
<protein>
    <recommendedName>
        <fullName evidence="5">Mucin TcMUCII</fullName>
    </recommendedName>
</protein>
<feature type="compositionally biased region" description="Low complexity" evidence="1">
    <location>
        <begin position="152"/>
        <end position="169"/>
    </location>
</feature>
<proteinExistence type="predicted"/>
<dbReference type="Proteomes" id="UP000007350">
    <property type="component" value="Unassembled WGS sequence"/>
</dbReference>
<evidence type="ECO:0000256" key="2">
    <source>
        <dbReference type="SAM" id="SignalP"/>
    </source>
</evidence>
<name>K2NK13_TRYCR</name>
<keyword evidence="2" id="KW-0732">Signal</keyword>
<dbReference type="EMBL" id="AHKC01013687">
    <property type="protein sequence ID" value="EKF29257.1"/>
    <property type="molecule type" value="Genomic_DNA"/>
</dbReference>
<feature type="signal peptide" evidence="2">
    <location>
        <begin position="1"/>
        <end position="24"/>
    </location>
</feature>
<dbReference type="Pfam" id="PF01456">
    <property type="entry name" value="Mucin"/>
    <property type="match status" value="1"/>
</dbReference>
<feature type="chain" id="PRO_5003862155" description="Mucin TcMUCII" evidence="2">
    <location>
        <begin position="25"/>
        <end position="246"/>
    </location>
</feature>
<evidence type="ECO:0000256" key="1">
    <source>
        <dbReference type="SAM" id="MobiDB-lite"/>
    </source>
</evidence>
<sequence>MMTTCRLLCALLVLALCCCPSVCSTTGDVNQVTAPVAELSPKGKSEADGEGLASVKAAVPPGNPDPTNPKSTTEQGQGRSGSSEILDPEAVTEQSSVTVPAPPKGPGRESTGSTTEQEQGEAGDSGSSGTAADTAQTQGKPGLEETPSAAISNSQESSTASSTSDAEPSIPTGVDQANDVAVPLKEPDTTTATTTTNAPTTTTTTTTTTTGAPSRLPEIDGSLSSSAWVCASLLLAVSALAYTTLG</sequence>
<keyword evidence="4" id="KW-1185">Reference proteome</keyword>
<reference evidence="3 4" key="1">
    <citation type="journal article" date="2012" name="BMC Genomics">
        <title>Comparative genomic analysis of human infective Trypanosoma cruzi lineages with the bat-restricted subspecies T. cruzi marinkellei.</title>
        <authorList>
            <person name="Franzen O."/>
            <person name="Talavera-Lopez C."/>
            <person name="Ochaya S."/>
            <person name="Butler C.E."/>
            <person name="Messenger L.A."/>
            <person name="Lewis M.D."/>
            <person name="Llewellyn M.S."/>
            <person name="Marinkelle C.J."/>
            <person name="Tyler K.M."/>
            <person name="Miles M.A."/>
            <person name="Andersson B."/>
        </authorList>
    </citation>
    <scope>NUCLEOTIDE SEQUENCE [LARGE SCALE GENOMIC DNA]</scope>
    <source>
        <strain evidence="3 4">B7</strain>
    </source>
</reference>